<evidence type="ECO:0000313" key="2">
    <source>
        <dbReference type="Proteomes" id="UP000007648"/>
    </source>
</evidence>
<reference evidence="1" key="3">
    <citation type="submission" date="2025-09" db="UniProtKB">
        <authorList>
            <consortium name="Ensembl"/>
        </authorList>
    </citation>
    <scope>IDENTIFICATION</scope>
</reference>
<dbReference type="InParanoid" id="A0A7N4P038"/>
<proteinExistence type="predicted"/>
<keyword evidence="2" id="KW-1185">Reference proteome</keyword>
<name>A0A7N4P038_SARHA</name>
<accession>A0A7N4P038</accession>
<reference evidence="1 2" key="1">
    <citation type="journal article" date="2011" name="Proc. Natl. Acad. Sci. U.S.A.">
        <title>Genetic diversity and population structure of the endangered marsupial Sarcophilus harrisii (Tasmanian devil).</title>
        <authorList>
            <person name="Miller W."/>
            <person name="Hayes V.M."/>
            <person name="Ratan A."/>
            <person name="Petersen D.C."/>
            <person name="Wittekindt N.E."/>
            <person name="Miller J."/>
            <person name="Walenz B."/>
            <person name="Knight J."/>
            <person name="Qi J."/>
            <person name="Zhao F."/>
            <person name="Wang Q."/>
            <person name="Bedoya-Reina O.C."/>
            <person name="Katiyar N."/>
            <person name="Tomsho L.P."/>
            <person name="Kasson L.M."/>
            <person name="Hardie R.A."/>
            <person name="Woodbridge P."/>
            <person name="Tindall E.A."/>
            <person name="Bertelsen M.F."/>
            <person name="Dixon D."/>
            <person name="Pyecroft S."/>
            <person name="Helgen K.M."/>
            <person name="Lesk A.M."/>
            <person name="Pringle T.H."/>
            <person name="Patterson N."/>
            <person name="Zhang Y."/>
            <person name="Kreiss A."/>
            <person name="Woods G.M."/>
            <person name="Jones M.E."/>
            <person name="Schuster S.C."/>
        </authorList>
    </citation>
    <scope>NUCLEOTIDE SEQUENCE [LARGE SCALE GENOMIC DNA]</scope>
</reference>
<dbReference type="GeneTree" id="ENSGT00940000153064"/>
<dbReference type="Ensembl" id="ENSSHAT00000043901.1">
    <property type="protein sequence ID" value="ENSSHAP00000031054.1"/>
    <property type="gene ID" value="ENSSHAG00000024018.1"/>
</dbReference>
<organism evidence="1 2">
    <name type="scientific">Sarcophilus harrisii</name>
    <name type="common">Tasmanian devil</name>
    <name type="synonym">Sarcophilus laniarius</name>
    <dbReference type="NCBI Taxonomy" id="9305"/>
    <lineage>
        <taxon>Eukaryota</taxon>
        <taxon>Metazoa</taxon>
        <taxon>Chordata</taxon>
        <taxon>Craniata</taxon>
        <taxon>Vertebrata</taxon>
        <taxon>Euteleostomi</taxon>
        <taxon>Mammalia</taxon>
        <taxon>Metatheria</taxon>
        <taxon>Dasyuromorphia</taxon>
        <taxon>Dasyuridae</taxon>
        <taxon>Sarcophilus</taxon>
    </lineage>
</organism>
<evidence type="ECO:0000313" key="1">
    <source>
        <dbReference type="Ensembl" id="ENSSHAP00000031054.1"/>
    </source>
</evidence>
<protein>
    <submittedName>
        <fullName evidence="1">Uncharacterized protein</fullName>
    </submittedName>
</protein>
<reference evidence="1" key="2">
    <citation type="submission" date="2025-08" db="UniProtKB">
        <authorList>
            <consortium name="Ensembl"/>
        </authorList>
    </citation>
    <scope>IDENTIFICATION</scope>
</reference>
<dbReference type="Proteomes" id="UP000007648">
    <property type="component" value="Unassembled WGS sequence"/>
</dbReference>
<sequence>MKEELEIIIDHKIENYDYIKLKNFCTNKINADKIRRETINWENIFTVKGSDKGFISKIYRELTLIYKKSSHSSIDKWSKDMNRQFSDVEIETISSHMKRCSKSLFIREMQIKTTQRYHYTPLRLARMTGKDNGECWRECGKTRTLIHCW</sequence>
<dbReference type="AlphaFoldDB" id="A0A7N4P038"/>